<evidence type="ECO:0000313" key="1">
    <source>
        <dbReference type="EMBL" id="WIC39630.1"/>
    </source>
</evidence>
<dbReference type="GO" id="GO:0004799">
    <property type="term" value="F:thymidylate synthase activity"/>
    <property type="evidence" value="ECO:0007669"/>
    <property type="project" value="TreeGrafter"/>
</dbReference>
<dbReference type="GO" id="GO:0070402">
    <property type="term" value="F:NADPH binding"/>
    <property type="evidence" value="ECO:0007669"/>
    <property type="project" value="TreeGrafter"/>
</dbReference>
<sequence>MHSAEDKYMALLANGCTPQQARAVLPNSLKTEIVMTTNIREWRHFFALRCAPAAHPDMREVALLTLALFHENIPLFFDDLYEQYKEDIEKL</sequence>
<dbReference type="GO" id="GO:0050797">
    <property type="term" value="F:thymidylate synthase (FAD) activity"/>
    <property type="evidence" value="ECO:0007669"/>
    <property type="project" value="UniProtKB-EC"/>
</dbReference>
<dbReference type="EC" id="2.1.1.148" evidence="1"/>
<dbReference type="EMBL" id="OQ749652">
    <property type="protein sequence ID" value="WIC39630.1"/>
    <property type="molecule type" value="Genomic_DNA"/>
</dbReference>
<dbReference type="CDD" id="cd20175">
    <property type="entry name" value="ThyX"/>
    <property type="match status" value="1"/>
</dbReference>
<evidence type="ECO:0000313" key="2">
    <source>
        <dbReference type="Proteomes" id="UP001237988"/>
    </source>
</evidence>
<dbReference type="GO" id="GO:0006231">
    <property type="term" value="P:dTMP biosynthetic process"/>
    <property type="evidence" value="ECO:0007669"/>
    <property type="project" value="InterPro"/>
</dbReference>
<dbReference type="PANTHER" id="PTHR34934">
    <property type="entry name" value="FLAVIN-DEPENDENT THYMIDYLATE SYNTHASE"/>
    <property type="match status" value="1"/>
</dbReference>
<dbReference type="GO" id="GO:0032259">
    <property type="term" value="P:methylation"/>
    <property type="evidence" value="ECO:0007669"/>
    <property type="project" value="UniProtKB-KW"/>
</dbReference>
<name>A0AAF0LX39_9CAUD</name>
<keyword evidence="1" id="KW-0808">Transferase</keyword>
<dbReference type="Proteomes" id="UP001237988">
    <property type="component" value="Segment"/>
</dbReference>
<dbReference type="PANTHER" id="PTHR34934:SF1">
    <property type="entry name" value="FLAVIN-DEPENDENT THYMIDYLATE SYNTHASE"/>
    <property type="match status" value="1"/>
</dbReference>
<dbReference type="InterPro" id="IPR003669">
    <property type="entry name" value="Thymidylate_synthase_ThyX"/>
</dbReference>
<dbReference type="GO" id="GO:0050660">
    <property type="term" value="F:flavin adenine dinucleotide binding"/>
    <property type="evidence" value="ECO:0007669"/>
    <property type="project" value="InterPro"/>
</dbReference>
<accession>A0AAF0LX39</accession>
<reference evidence="1" key="1">
    <citation type="submission" date="2023-04" db="EMBL/GenBank/DDBJ databases">
        <title>Bacteriophage Phass-1 Discovered in the Human Gut Virome - the Founding Member of the Proposed New Family Phassviridae.</title>
        <authorList>
            <person name="Tikunov A.Y."/>
            <person name="Morozova V.V."/>
            <person name="Chechushkov A.V."/>
            <person name="Tikunova N.V."/>
        </authorList>
    </citation>
    <scope>NUCLEOTIDE SEQUENCE</scope>
</reference>
<keyword evidence="1" id="KW-0489">Methyltransferase</keyword>
<organism evidence="1 2">
    <name type="scientific">Phage Phass-1</name>
    <dbReference type="NCBI Taxonomy" id="3043662"/>
    <lineage>
        <taxon>Viruses</taxon>
        <taxon>Duplodnaviria</taxon>
        <taxon>Heunggongvirae</taxon>
        <taxon>Uroviricota</taxon>
        <taxon>Caudoviricetes</taxon>
        <taxon>Caudoviricetes code 15 clade</taxon>
    </lineage>
</organism>
<dbReference type="Pfam" id="PF02511">
    <property type="entry name" value="Thy1"/>
    <property type="match status" value="1"/>
</dbReference>
<proteinExistence type="predicted"/>
<dbReference type="SUPFAM" id="SSF69796">
    <property type="entry name" value="Thymidylate synthase-complementing protein Thy1"/>
    <property type="match status" value="1"/>
</dbReference>
<dbReference type="Gene3D" id="3.30.1360.170">
    <property type="match status" value="1"/>
</dbReference>
<dbReference type="InterPro" id="IPR036098">
    <property type="entry name" value="Thymidylate_synthase_ThyX_sf"/>
</dbReference>
<protein>
    <submittedName>
        <fullName evidence="1">Thymidylate synthase</fullName>
        <ecNumber evidence="1">2.1.1.148</ecNumber>
    </submittedName>
</protein>